<feature type="domain" description="Flavodoxin-like fold" evidence="3">
    <location>
        <begin position="20"/>
        <end position="203"/>
    </location>
</feature>
<dbReference type="Gene3D" id="3.40.50.360">
    <property type="match status" value="1"/>
</dbReference>
<reference evidence="5" key="1">
    <citation type="submission" date="2020-05" db="EMBL/GenBank/DDBJ databases">
        <title>Novel species in genus Nocardioides.</title>
        <authorList>
            <person name="Zhang G."/>
        </authorList>
    </citation>
    <scope>NUCLEOTIDE SEQUENCE [LARGE SCALE GENOMIC DNA]</scope>
    <source>
        <strain evidence="5">zg-1050</strain>
    </source>
</reference>
<gene>
    <name evidence="4" type="ORF">HLV38_07010</name>
</gene>
<dbReference type="GO" id="GO:0005829">
    <property type="term" value="C:cytosol"/>
    <property type="evidence" value="ECO:0007669"/>
    <property type="project" value="TreeGrafter"/>
</dbReference>
<dbReference type="AlphaFoldDB" id="A0A6M8J921"/>
<keyword evidence="2" id="KW-0560">Oxidoreductase</keyword>
<dbReference type="SUPFAM" id="SSF52218">
    <property type="entry name" value="Flavoproteins"/>
    <property type="match status" value="1"/>
</dbReference>
<dbReference type="EMBL" id="CP053716">
    <property type="protein sequence ID" value="QKF07879.1"/>
    <property type="molecule type" value="Genomic_DNA"/>
</dbReference>
<comment type="similarity">
    <text evidence="1">Belongs to the NAD(P)H dehydrogenase (quinone) family.</text>
</comment>
<dbReference type="InterPro" id="IPR051545">
    <property type="entry name" value="NAD(P)H_dehydrogenase_qn"/>
</dbReference>
<name>A0A6M8J921_9ACTN</name>
<dbReference type="KEGG" id="bwa:HLV38_07010"/>
<dbReference type="PANTHER" id="PTHR10204:SF34">
    <property type="entry name" value="NAD(P)H DEHYDROGENASE [QUINONE] 1 ISOFORM 1"/>
    <property type="match status" value="1"/>
</dbReference>
<dbReference type="Pfam" id="PF02525">
    <property type="entry name" value="Flavodoxin_2"/>
    <property type="match status" value="1"/>
</dbReference>
<evidence type="ECO:0000256" key="1">
    <source>
        <dbReference type="ARBA" id="ARBA00006252"/>
    </source>
</evidence>
<evidence type="ECO:0000259" key="3">
    <source>
        <dbReference type="Pfam" id="PF02525"/>
    </source>
</evidence>
<dbReference type="InterPro" id="IPR029039">
    <property type="entry name" value="Flavoprotein-like_sf"/>
</dbReference>
<accession>A0A6M8J921</accession>
<evidence type="ECO:0000313" key="5">
    <source>
        <dbReference type="Proteomes" id="UP000503297"/>
    </source>
</evidence>
<protein>
    <submittedName>
        <fullName evidence="4">NAD(P)H dehydrogenase</fullName>
    </submittedName>
</protein>
<dbReference type="RefSeq" id="WP_173165374.1">
    <property type="nucleotide sequence ID" value="NZ_CP053716.1"/>
</dbReference>
<dbReference type="Proteomes" id="UP000503297">
    <property type="component" value="Chromosome"/>
</dbReference>
<keyword evidence="5" id="KW-1185">Reference proteome</keyword>
<evidence type="ECO:0000313" key="4">
    <source>
        <dbReference type="EMBL" id="QKF07879.1"/>
    </source>
</evidence>
<evidence type="ECO:0000256" key="2">
    <source>
        <dbReference type="ARBA" id="ARBA00023002"/>
    </source>
</evidence>
<sequence>MRVMLVVDHPYTLASHRNIPHQRSFTAALAHAAQQGLIEAGHEVDVVDLHADGFNPVMSAQDLASWRCGKVVDSQLVDYQARLDKANHVVFVFPIWWELMPAMTKGFLDRVMTKGIVYEQGESLTNFMTSKLDNLKSVTLVSTMAEPDIIYRLYFHSPVTKSMVRGTFKLMGVKKVKWHNYTGIANKTPDQRQRILESVRNRFRRMWR</sequence>
<organism evidence="4 5">
    <name type="scientific">Berryella wangjianweii</name>
    <dbReference type="NCBI Taxonomy" id="2734634"/>
    <lineage>
        <taxon>Bacteria</taxon>
        <taxon>Bacillati</taxon>
        <taxon>Actinomycetota</taxon>
        <taxon>Coriobacteriia</taxon>
        <taxon>Eggerthellales</taxon>
        <taxon>Eggerthellaceae</taxon>
        <taxon>Berryella</taxon>
    </lineage>
</organism>
<dbReference type="GO" id="GO:0003955">
    <property type="term" value="F:NAD(P)H dehydrogenase (quinone) activity"/>
    <property type="evidence" value="ECO:0007669"/>
    <property type="project" value="TreeGrafter"/>
</dbReference>
<dbReference type="PANTHER" id="PTHR10204">
    <property type="entry name" value="NAD P H OXIDOREDUCTASE-RELATED"/>
    <property type="match status" value="1"/>
</dbReference>
<dbReference type="InterPro" id="IPR003680">
    <property type="entry name" value="Flavodoxin_fold"/>
</dbReference>
<proteinExistence type="inferred from homology"/>